<comment type="similarity">
    <text evidence="2">Belongs to the NADH:flavin oxidoreductase/NADH oxidase family.</text>
</comment>
<dbReference type="Proteomes" id="UP000646877">
    <property type="component" value="Unassembled WGS sequence"/>
</dbReference>
<proteinExistence type="inferred from homology"/>
<dbReference type="CDD" id="cd02933">
    <property type="entry name" value="OYE_like_FMN"/>
    <property type="match status" value="1"/>
</dbReference>
<sequence>MADLFESINLAGKTLSNRIVMPPMTRSRASQPGDIPNNLMATYYAQRATAGLIISEGTQISQLGKGYAWTPGIYSDAQAAGWKQVTKQVHDAGGVMFAQLWHVGRVSHQSNTGGLQPISASAIQAQGVKVFIDENDSPNFIQAQTPRAMTQADINNVINEYRHAARNAMQAGFDGIELHAANGYLINQFLDSHSNQRTDGYGGSVDNRIRFLREVVTAVSEEIGSGKVGVRLAPLTTLNGTVDENPEQTYLAAIKQLTALNVCYVHIAEADWEDAPDMPLKFKYAIREAFNGVLIYAGKYTKARAQQALNEGWADMIGFGRPFISNPDLPYRLANDLYLNEHQPETLFGGSEQGYTDYQIHASNPINV</sequence>
<dbReference type="InterPro" id="IPR013785">
    <property type="entry name" value="Aldolase_TIM"/>
</dbReference>
<keyword evidence="3" id="KW-0560">Oxidoreductase</keyword>
<organism evidence="5 7">
    <name type="scientific">Pseudoalteromonas maricaloris</name>
    <dbReference type="NCBI Taxonomy" id="184924"/>
    <lineage>
        <taxon>Bacteria</taxon>
        <taxon>Pseudomonadati</taxon>
        <taxon>Pseudomonadota</taxon>
        <taxon>Gammaproteobacteria</taxon>
        <taxon>Alteromonadales</taxon>
        <taxon>Pseudoalteromonadaceae</taxon>
        <taxon>Pseudoalteromonas</taxon>
    </lineage>
</organism>
<dbReference type="GO" id="GO:0005829">
    <property type="term" value="C:cytosol"/>
    <property type="evidence" value="ECO:0007669"/>
    <property type="project" value="UniProtKB-ARBA"/>
</dbReference>
<dbReference type="GO" id="GO:0010181">
    <property type="term" value="F:FMN binding"/>
    <property type="evidence" value="ECO:0007669"/>
    <property type="project" value="InterPro"/>
</dbReference>
<dbReference type="Proteomes" id="UP001304419">
    <property type="component" value="Chromosome 2"/>
</dbReference>
<keyword evidence="8" id="KW-1185">Reference proteome</keyword>
<name>A0A8I2KQN6_9GAMM</name>
<feature type="domain" description="NADH:flavin oxidoreductase/NADH oxidase N-terminal" evidence="4">
    <location>
        <begin position="3"/>
        <end position="340"/>
    </location>
</feature>
<dbReference type="RefSeq" id="WP_193521990.1">
    <property type="nucleotide sequence ID" value="NZ_CBCSDF010000005.1"/>
</dbReference>
<comment type="cofactor">
    <cofactor evidence="1">
        <name>FMN</name>
        <dbReference type="ChEBI" id="CHEBI:58210"/>
    </cofactor>
</comment>
<dbReference type="Pfam" id="PF00724">
    <property type="entry name" value="Oxidored_FMN"/>
    <property type="match status" value="1"/>
</dbReference>
<dbReference type="FunFam" id="3.20.20.70:FF:000059">
    <property type="entry name" value="N-ethylmaleimide reductase, FMN-linked"/>
    <property type="match status" value="1"/>
</dbReference>
<evidence type="ECO:0000256" key="2">
    <source>
        <dbReference type="ARBA" id="ARBA00005979"/>
    </source>
</evidence>
<dbReference type="PANTHER" id="PTHR22893">
    <property type="entry name" value="NADH OXIDOREDUCTASE-RELATED"/>
    <property type="match status" value="1"/>
</dbReference>
<dbReference type="InterPro" id="IPR001155">
    <property type="entry name" value="OxRdtase_FMN_N"/>
</dbReference>
<reference evidence="5" key="1">
    <citation type="submission" date="2019-10" db="EMBL/GenBank/DDBJ databases">
        <authorList>
            <person name="Paulsen S."/>
        </authorList>
    </citation>
    <scope>NUCLEOTIDE SEQUENCE</scope>
    <source>
        <strain evidence="5">LMG 19692</strain>
    </source>
</reference>
<dbReference type="InterPro" id="IPR045247">
    <property type="entry name" value="Oye-like"/>
</dbReference>
<evidence type="ECO:0000259" key="4">
    <source>
        <dbReference type="Pfam" id="PF00724"/>
    </source>
</evidence>
<reference evidence="6 8" key="2">
    <citation type="submission" date="2023-10" db="EMBL/GenBank/DDBJ databases">
        <title>To unveil natural product biosynthetic capacity in Pseudoalteromonas.</title>
        <authorList>
            <person name="Wang J."/>
        </authorList>
    </citation>
    <scope>NUCLEOTIDE SEQUENCE [LARGE SCALE GENOMIC DNA]</scope>
    <source>
        <strain evidence="6 8">DSM 15914</strain>
    </source>
</reference>
<accession>A0A8I2KQN6</accession>
<evidence type="ECO:0000313" key="7">
    <source>
        <dbReference type="Proteomes" id="UP000646877"/>
    </source>
</evidence>
<dbReference type="SUPFAM" id="SSF51395">
    <property type="entry name" value="FMN-linked oxidoreductases"/>
    <property type="match status" value="1"/>
</dbReference>
<dbReference type="AlphaFoldDB" id="A0A8I2KQN6"/>
<dbReference type="EMBL" id="CP137579">
    <property type="protein sequence ID" value="WOX31413.1"/>
    <property type="molecule type" value="Genomic_DNA"/>
</dbReference>
<dbReference type="Gene3D" id="3.20.20.70">
    <property type="entry name" value="Aldolase class I"/>
    <property type="match status" value="1"/>
</dbReference>
<protein>
    <submittedName>
        <fullName evidence="5">Alkene reductase</fullName>
    </submittedName>
</protein>
<evidence type="ECO:0000313" key="6">
    <source>
        <dbReference type="EMBL" id="WOX31413.1"/>
    </source>
</evidence>
<evidence type="ECO:0000256" key="3">
    <source>
        <dbReference type="ARBA" id="ARBA00023002"/>
    </source>
</evidence>
<evidence type="ECO:0000313" key="5">
    <source>
        <dbReference type="EMBL" id="NLR22103.1"/>
    </source>
</evidence>
<evidence type="ECO:0000313" key="8">
    <source>
        <dbReference type="Proteomes" id="UP001304419"/>
    </source>
</evidence>
<evidence type="ECO:0000256" key="1">
    <source>
        <dbReference type="ARBA" id="ARBA00001917"/>
    </source>
</evidence>
<dbReference type="GO" id="GO:0016628">
    <property type="term" value="F:oxidoreductase activity, acting on the CH-CH group of donors, NAD or NADP as acceptor"/>
    <property type="evidence" value="ECO:0007669"/>
    <property type="project" value="UniProtKB-ARBA"/>
</dbReference>
<dbReference type="PANTHER" id="PTHR22893:SF91">
    <property type="entry name" value="NADPH DEHYDROGENASE 2-RELATED"/>
    <property type="match status" value="1"/>
</dbReference>
<dbReference type="EMBL" id="WEIA01000007">
    <property type="protein sequence ID" value="NLR22103.1"/>
    <property type="molecule type" value="Genomic_DNA"/>
</dbReference>
<gene>
    <name evidence="5" type="ORF">F9Y85_12375</name>
    <name evidence="6" type="ORF">R5H13_20960</name>
</gene>